<evidence type="ECO:0000313" key="3">
    <source>
        <dbReference type="Proteomes" id="UP000076480"/>
    </source>
</evidence>
<dbReference type="NCBIfam" id="NF033573">
    <property type="entry name" value="transpos_IS200"/>
    <property type="match status" value="1"/>
</dbReference>
<dbReference type="OrthoDB" id="9798161at2"/>
<name>A0A166G6G8_SECCO</name>
<keyword evidence="3" id="KW-1185">Reference proteome</keyword>
<proteinExistence type="predicted"/>
<dbReference type="SUPFAM" id="SSF143422">
    <property type="entry name" value="Transposase IS200-like"/>
    <property type="match status" value="1"/>
</dbReference>
<dbReference type="InterPro" id="IPR002686">
    <property type="entry name" value="Transposase_17"/>
</dbReference>
<dbReference type="EMBL" id="JYDC01000084">
    <property type="protein sequence ID" value="KZL37099.1"/>
    <property type="molecule type" value="Genomic_DNA"/>
</dbReference>
<protein>
    <submittedName>
        <fullName evidence="2">Transposase</fullName>
    </submittedName>
</protein>
<dbReference type="PATRIC" id="fig|33960.6.peg.3372"/>
<reference evidence="2 3" key="1">
    <citation type="submission" date="2015-02" db="EMBL/GenBank/DDBJ databases">
        <title>Draft genome sequence of Lactobacillus collinoides CUPV2371 isolated from a natural cider, the first genome sequence of a strain of this species.</title>
        <authorList>
            <person name="Puertas A.I."/>
            <person name="Spano G."/>
            <person name="Capozzi V."/>
            <person name="Lamontanara A."/>
            <person name="Orru L."/>
            <person name="Duenas M.T."/>
        </authorList>
    </citation>
    <scope>NUCLEOTIDE SEQUENCE [LARGE SCALE GENOMIC DNA]</scope>
    <source>
        <strain evidence="2 3">237</strain>
    </source>
</reference>
<dbReference type="InterPro" id="IPR036515">
    <property type="entry name" value="Transposase_17_sf"/>
</dbReference>
<dbReference type="PANTHER" id="PTHR33360">
    <property type="entry name" value="TRANSPOSASE FOR INSERTION SEQUENCE ELEMENT IS200"/>
    <property type="match status" value="1"/>
</dbReference>
<dbReference type="SMART" id="SM01321">
    <property type="entry name" value="Y1_Tnp"/>
    <property type="match status" value="1"/>
</dbReference>
<dbReference type="AlphaFoldDB" id="A0A166G6G8"/>
<feature type="domain" description="Transposase IS200-like" evidence="1">
    <location>
        <begin position="14"/>
        <end position="137"/>
    </location>
</feature>
<organism evidence="2 3">
    <name type="scientific">Secundilactobacillus collinoides</name>
    <name type="common">Lactobacillus collinoides</name>
    <dbReference type="NCBI Taxonomy" id="33960"/>
    <lineage>
        <taxon>Bacteria</taxon>
        <taxon>Bacillati</taxon>
        <taxon>Bacillota</taxon>
        <taxon>Bacilli</taxon>
        <taxon>Lactobacillales</taxon>
        <taxon>Lactobacillaceae</taxon>
        <taxon>Secundilactobacillus</taxon>
    </lineage>
</organism>
<evidence type="ECO:0000313" key="2">
    <source>
        <dbReference type="EMBL" id="KZL37099.1"/>
    </source>
</evidence>
<dbReference type="RefSeq" id="WP_063285654.1">
    <property type="nucleotide sequence ID" value="NZ_JYDC01000084.1"/>
</dbReference>
<comment type="caution">
    <text evidence="2">The sequence shown here is derived from an EMBL/GenBank/DDBJ whole genome shotgun (WGS) entry which is preliminary data.</text>
</comment>
<dbReference type="Proteomes" id="UP000076480">
    <property type="component" value="Unassembled WGS sequence"/>
</dbReference>
<dbReference type="Gene3D" id="3.30.70.1290">
    <property type="entry name" value="Transposase IS200-like"/>
    <property type="match status" value="1"/>
</dbReference>
<dbReference type="GO" id="GO:0004803">
    <property type="term" value="F:transposase activity"/>
    <property type="evidence" value="ECO:0007669"/>
    <property type="project" value="InterPro"/>
</dbReference>
<sequence>MKDTSRFTYGRTSVYNLNYHIIWGTKYRNKVLKGHVELVLKQVLTETADKYGFSIDHMEVGKDDHIHLLVGAPPKLSVTNIVRWLKGISAWTLLKECPELQNAYWKKQDRHLWSPSYYVESIGATNESAVAKYVDDQKKREVILDDAQGD</sequence>
<dbReference type="Pfam" id="PF01797">
    <property type="entry name" value="Y1_Tnp"/>
    <property type="match status" value="1"/>
</dbReference>
<accession>A0A166G6G8</accession>
<dbReference type="GO" id="GO:0003677">
    <property type="term" value="F:DNA binding"/>
    <property type="evidence" value="ECO:0007669"/>
    <property type="project" value="InterPro"/>
</dbReference>
<dbReference type="GO" id="GO:0006313">
    <property type="term" value="P:DNA transposition"/>
    <property type="evidence" value="ECO:0007669"/>
    <property type="project" value="InterPro"/>
</dbReference>
<dbReference type="PANTHER" id="PTHR33360:SF2">
    <property type="entry name" value="TRANSPOSASE FOR INSERTION SEQUENCE ELEMENT IS200"/>
    <property type="match status" value="1"/>
</dbReference>
<gene>
    <name evidence="2" type="ORF">TY91_13255</name>
</gene>
<evidence type="ECO:0000259" key="1">
    <source>
        <dbReference type="SMART" id="SM01321"/>
    </source>
</evidence>